<dbReference type="InterPro" id="IPR051678">
    <property type="entry name" value="AGP_Transferase"/>
</dbReference>
<organism evidence="2 3">
    <name type="scientific">Dactylonectria estremocensis</name>
    <dbReference type="NCBI Taxonomy" id="1079267"/>
    <lineage>
        <taxon>Eukaryota</taxon>
        <taxon>Fungi</taxon>
        <taxon>Dikarya</taxon>
        <taxon>Ascomycota</taxon>
        <taxon>Pezizomycotina</taxon>
        <taxon>Sordariomycetes</taxon>
        <taxon>Hypocreomycetidae</taxon>
        <taxon>Hypocreales</taxon>
        <taxon>Nectriaceae</taxon>
        <taxon>Dactylonectria</taxon>
    </lineage>
</organism>
<evidence type="ECO:0000313" key="2">
    <source>
        <dbReference type="EMBL" id="KAH7150465.1"/>
    </source>
</evidence>
<gene>
    <name evidence="2" type="ORF">B0J13DRAFT_550217</name>
</gene>
<keyword evidence="2" id="KW-0808">Transferase</keyword>
<dbReference type="AlphaFoldDB" id="A0A9P9F3B4"/>
<comment type="caution">
    <text evidence="2">The sequence shown here is derived from an EMBL/GenBank/DDBJ whole genome shotgun (WGS) entry which is preliminary data.</text>
</comment>
<dbReference type="PANTHER" id="PTHR21310:SF54">
    <property type="entry name" value="AMINOGLYCOSIDE PHOSPHOTRANSFERASE DOMAIN-CONTAINING PROTEIN"/>
    <property type="match status" value="1"/>
</dbReference>
<dbReference type="SUPFAM" id="SSF56112">
    <property type="entry name" value="Protein kinase-like (PK-like)"/>
    <property type="match status" value="1"/>
</dbReference>
<dbReference type="Proteomes" id="UP000717696">
    <property type="component" value="Unassembled WGS sequence"/>
</dbReference>
<dbReference type="GO" id="GO:0016301">
    <property type="term" value="F:kinase activity"/>
    <property type="evidence" value="ECO:0007669"/>
    <property type="project" value="UniProtKB-KW"/>
</dbReference>
<reference evidence="2" key="1">
    <citation type="journal article" date="2021" name="Nat. Commun.">
        <title>Genetic determinants of endophytism in the Arabidopsis root mycobiome.</title>
        <authorList>
            <person name="Mesny F."/>
            <person name="Miyauchi S."/>
            <person name="Thiergart T."/>
            <person name="Pickel B."/>
            <person name="Atanasova L."/>
            <person name="Karlsson M."/>
            <person name="Huettel B."/>
            <person name="Barry K.W."/>
            <person name="Haridas S."/>
            <person name="Chen C."/>
            <person name="Bauer D."/>
            <person name="Andreopoulos W."/>
            <person name="Pangilinan J."/>
            <person name="LaButti K."/>
            <person name="Riley R."/>
            <person name="Lipzen A."/>
            <person name="Clum A."/>
            <person name="Drula E."/>
            <person name="Henrissat B."/>
            <person name="Kohler A."/>
            <person name="Grigoriev I.V."/>
            <person name="Martin F.M."/>
            <person name="Hacquard S."/>
        </authorList>
    </citation>
    <scope>NUCLEOTIDE SEQUENCE</scope>
    <source>
        <strain evidence="2">MPI-CAGE-AT-0021</strain>
    </source>
</reference>
<dbReference type="OrthoDB" id="5404599at2759"/>
<keyword evidence="3" id="KW-1185">Reference proteome</keyword>
<accession>A0A9P9F3B4</accession>
<protein>
    <submittedName>
        <fullName evidence="2">Kinase-like domain-containing protein</fullName>
    </submittedName>
</protein>
<sequence>MNSSKSTETTVLYQSSFFKQFPKQTGLPPVSEIRRIACQADPVRAQRLGRPPPVAMPSLGLLVKYGAEVSVAEAQCLMMVRERCRVPVPEVYGWCHHEGQAFIYMEFVPGTALEQRWDTLSEGERTVVCEELGGMVREWRGLTRPGEPDTLIGHVGKQPLLDTIFTSTSSPTAGPFHGVSEFHDWFTSTTGPADTCGKKTPHPYRTFLPDEVPVVFTHGDLHPSNIIISPGPNPKIAAVVDWQQAGWYPAYWEYCKARWTTSIGDEWEREYLPQFVERCKDTVYDYWDYFVLSRGA</sequence>
<feature type="domain" description="Aminoglycoside phosphotransferase" evidence="1">
    <location>
        <begin position="83"/>
        <end position="271"/>
    </location>
</feature>
<keyword evidence="2" id="KW-0418">Kinase</keyword>
<dbReference type="Gene3D" id="3.90.1200.10">
    <property type="match status" value="1"/>
</dbReference>
<evidence type="ECO:0000313" key="3">
    <source>
        <dbReference type="Proteomes" id="UP000717696"/>
    </source>
</evidence>
<evidence type="ECO:0000259" key="1">
    <source>
        <dbReference type="Pfam" id="PF01636"/>
    </source>
</evidence>
<dbReference type="PANTHER" id="PTHR21310">
    <property type="entry name" value="AMINOGLYCOSIDE PHOSPHOTRANSFERASE-RELATED-RELATED"/>
    <property type="match status" value="1"/>
</dbReference>
<dbReference type="CDD" id="cd05120">
    <property type="entry name" value="APH_ChoK_like"/>
    <property type="match status" value="1"/>
</dbReference>
<dbReference type="EMBL" id="JAGMUU010000006">
    <property type="protein sequence ID" value="KAH7150465.1"/>
    <property type="molecule type" value="Genomic_DNA"/>
</dbReference>
<dbReference type="InterPro" id="IPR002575">
    <property type="entry name" value="Aminoglycoside_PTrfase"/>
</dbReference>
<name>A0A9P9F3B4_9HYPO</name>
<dbReference type="InterPro" id="IPR011009">
    <property type="entry name" value="Kinase-like_dom_sf"/>
</dbReference>
<proteinExistence type="predicted"/>
<dbReference type="Pfam" id="PF01636">
    <property type="entry name" value="APH"/>
    <property type="match status" value="1"/>
</dbReference>